<feature type="domain" description="RNA polymerase sigma-70 ECF-like HTH" evidence="1">
    <location>
        <begin position="16"/>
        <end position="186"/>
    </location>
</feature>
<evidence type="ECO:0000259" key="1">
    <source>
        <dbReference type="Pfam" id="PF07638"/>
    </source>
</evidence>
<dbReference type="Proteomes" id="UP000247551">
    <property type="component" value="Unassembled WGS sequence"/>
</dbReference>
<gene>
    <name evidence="2" type="ORF">DFP75_10929</name>
</gene>
<reference evidence="2 3" key="1">
    <citation type="submission" date="2018-06" db="EMBL/GenBank/DDBJ databases">
        <title>Genomic Encyclopedia of Type Strains, Phase III (KMG-III): the genomes of soil and plant-associated and newly described type strains.</title>
        <authorList>
            <person name="Whitman W."/>
        </authorList>
    </citation>
    <scope>NUCLEOTIDE SEQUENCE [LARGE SCALE GENOMIC DNA]</scope>
    <source>
        <strain evidence="2 3">CECT 7730</strain>
    </source>
</reference>
<proteinExistence type="predicted"/>
<comment type="caution">
    <text evidence="2">The sequence shown here is derived from an EMBL/GenBank/DDBJ whole genome shotgun (WGS) entry which is preliminary data.</text>
</comment>
<dbReference type="EMBL" id="QKLW01000009">
    <property type="protein sequence ID" value="PYF79199.1"/>
    <property type="molecule type" value="Genomic_DNA"/>
</dbReference>
<organism evidence="2 3">
    <name type="scientific">Marinomonas alcarazii</name>
    <dbReference type="NCBI Taxonomy" id="491949"/>
    <lineage>
        <taxon>Bacteria</taxon>
        <taxon>Pseudomonadati</taxon>
        <taxon>Pseudomonadota</taxon>
        <taxon>Gammaproteobacteria</taxon>
        <taxon>Oceanospirillales</taxon>
        <taxon>Oceanospirillaceae</taxon>
        <taxon>Marinomonas</taxon>
    </lineage>
</organism>
<keyword evidence="3" id="KW-1185">Reference proteome</keyword>
<evidence type="ECO:0000313" key="3">
    <source>
        <dbReference type="Proteomes" id="UP000247551"/>
    </source>
</evidence>
<dbReference type="RefSeq" id="WP_110576906.1">
    <property type="nucleotide sequence ID" value="NZ_QKLW01000009.1"/>
</dbReference>
<evidence type="ECO:0000313" key="2">
    <source>
        <dbReference type="EMBL" id="PYF79199.1"/>
    </source>
</evidence>
<dbReference type="AlphaFoldDB" id="A0A318V5E9"/>
<accession>A0A318V5E9</accession>
<dbReference type="Pfam" id="PF07638">
    <property type="entry name" value="Sigma70_ECF"/>
    <property type="match status" value="1"/>
</dbReference>
<name>A0A318V5E9_9GAMM</name>
<sequence length="200" mass="23386">MEYNTNLYILFGEKNKNVEKVLYTFVYQRLKDIARVQKQRHPNSSKDIIEDQEKTTALVHEAYLKMTHFPREELNSKRDFYLAIATLINQVLSDISRKKTAKKRNSTAGVFNSNTTNDELSFMEASLSIEKLLLKLESNYSRQVEIFKLKQLVGLSTKELTELYNCSDSLIEKDLLFVRRWLKSKLHTSSHNEFETAIPI</sequence>
<dbReference type="InterPro" id="IPR053812">
    <property type="entry name" value="HTH_Sigma70_ECF-like"/>
</dbReference>
<protein>
    <submittedName>
        <fullName evidence="2">RNA polymerase ECF family sigma subunit</fullName>
    </submittedName>
</protein>